<proteinExistence type="predicted"/>
<organism evidence="1 2">
    <name type="scientific">Polyangium mundeleinium</name>
    <dbReference type="NCBI Taxonomy" id="2995306"/>
    <lineage>
        <taxon>Bacteria</taxon>
        <taxon>Pseudomonadati</taxon>
        <taxon>Myxococcota</taxon>
        <taxon>Polyangia</taxon>
        <taxon>Polyangiales</taxon>
        <taxon>Polyangiaceae</taxon>
        <taxon>Polyangium</taxon>
    </lineage>
</organism>
<name>A0ABT5ELG2_9BACT</name>
<protein>
    <submittedName>
        <fullName evidence="1">SUKH-3 domain-containing protein</fullName>
    </submittedName>
</protein>
<accession>A0ABT5ELG2</accession>
<gene>
    <name evidence="1" type="ORF">POL67_10420</name>
</gene>
<dbReference type="Pfam" id="PF14433">
    <property type="entry name" value="SUKH-3"/>
    <property type="match status" value="1"/>
</dbReference>
<sequence>MKQYFKHYAESELGVGTAYMEVTDGWPSRQVEVYGETWRWGDEAHNKYLADQPFEVLELGEEHEISVEEFERAWQEALKRSESLEWSAQTEARLMAAGWHKGRRDTRRVARWRQKLETPNGFRMSMAAEKALEEFGGLRVDCKGPGLACARGGFDVDPELASGEEDRFGDFRDQVGSDLFPLGEAYNGEVFLAIDGIGRVYLLGDRIQLAGTSIYSALDSILVGRLPRDIAGA</sequence>
<dbReference type="Proteomes" id="UP001221411">
    <property type="component" value="Unassembled WGS sequence"/>
</dbReference>
<dbReference type="InterPro" id="IPR025850">
    <property type="entry name" value="SUKH-3"/>
</dbReference>
<reference evidence="1 2" key="1">
    <citation type="submission" date="2022-11" db="EMBL/GenBank/DDBJ databases">
        <title>Minimal conservation of predation-associated metabolite biosynthetic gene clusters underscores biosynthetic potential of Myxococcota including descriptions for ten novel species: Archangium lansinium sp. nov., Myxococcus landrumus sp. nov., Nannocystis bai.</title>
        <authorList>
            <person name="Ahearne A."/>
            <person name="Stevens C."/>
            <person name="Dowd S."/>
        </authorList>
    </citation>
    <scope>NUCLEOTIDE SEQUENCE [LARGE SCALE GENOMIC DNA]</scope>
    <source>
        <strain evidence="1 2">RJM3</strain>
    </source>
</reference>
<dbReference type="EMBL" id="JAQNDO010000001">
    <property type="protein sequence ID" value="MDC0741762.1"/>
    <property type="molecule type" value="Genomic_DNA"/>
</dbReference>
<evidence type="ECO:0000313" key="2">
    <source>
        <dbReference type="Proteomes" id="UP001221411"/>
    </source>
</evidence>
<evidence type="ECO:0000313" key="1">
    <source>
        <dbReference type="EMBL" id="MDC0741762.1"/>
    </source>
</evidence>
<comment type="caution">
    <text evidence="1">The sequence shown here is derived from an EMBL/GenBank/DDBJ whole genome shotgun (WGS) entry which is preliminary data.</text>
</comment>
<keyword evidence="2" id="KW-1185">Reference proteome</keyword>
<dbReference type="RefSeq" id="WP_271917088.1">
    <property type="nucleotide sequence ID" value="NZ_JAQNDO010000001.1"/>
</dbReference>